<sequence length="265" mass="29578">MAITTIRIAMLNTYMPVPTVYEAKGSFGDIFHSLLSKAAARLSPTLKIESINYDVRKGEYPSSLLDVDLILLTGSGSSAYDDDEWIHQLDAYVSDIHVNYPSIKIFGSCFGHQLVCQSLFRGHGVTVEKDPKGWELGVQTIQLTDDFRSTFMKTSKTSGLLQNSPMEDIPRNMRLQFVHSDHVKISAKEALPPSFVLFGNTEHCATQGIYQPGRVLTFQGHFEFDRFVNTETMKVFGATWKPEILEGVMKSIDADDDALLAAEMV</sequence>
<dbReference type="InterPro" id="IPR029062">
    <property type="entry name" value="Class_I_gatase-like"/>
</dbReference>
<keyword evidence="2" id="KW-1185">Reference proteome</keyword>
<dbReference type="PANTHER" id="PTHR42695:SF6">
    <property type="entry name" value="GLUTAMINE AMIDOTRANSFERASE DOMAIN-CONTAINING PROTEIN"/>
    <property type="match status" value="1"/>
</dbReference>
<keyword evidence="1" id="KW-0315">Glutamine amidotransferase</keyword>
<dbReference type="GO" id="GO:0005829">
    <property type="term" value="C:cytosol"/>
    <property type="evidence" value="ECO:0007669"/>
    <property type="project" value="TreeGrafter"/>
</dbReference>
<dbReference type="OrthoDB" id="1669814at2759"/>
<reference evidence="1" key="1">
    <citation type="journal article" date="2020" name="Stud. Mycol.">
        <title>101 Dothideomycetes genomes: a test case for predicting lifestyles and emergence of pathogens.</title>
        <authorList>
            <person name="Haridas S."/>
            <person name="Albert R."/>
            <person name="Binder M."/>
            <person name="Bloem J."/>
            <person name="Labutti K."/>
            <person name="Salamov A."/>
            <person name="Andreopoulos B."/>
            <person name="Baker S."/>
            <person name="Barry K."/>
            <person name="Bills G."/>
            <person name="Bluhm B."/>
            <person name="Cannon C."/>
            <person name="Castanera R."/>
            <person name="Culley D."/>
            <person name="Daum C."/>
            <person name="Ezra D."/>
            <person name="Gonzalez J."/>
            <person name="Henrissat B."/>
            <person name="Kuo A."/>
            <person name="Liang C."/>
            <person name="Lipzen A."/>
            <person name="Lutzoni F."/>
            <person name="Magnuson J."/>
            <person name="Mondo S."/>
            <person name="Nolan M."/>
            <person name="Ohm R."/>
            <person name="Pangilinan J."/>
            <person name="Park H.-J."/>
            <person name="Ramirez L."/>
            <person name="Alfaro M."/>
            <person name="Sun H."/>
            <person name="Tritt A."/>
            <person name="Yoshinaga Y."/>
            <person name="Zwiers L.-H."/>
            <person name="Turgeon B."/>
            <person name="Goodwin S."/>
            <person name="Spatafora J."/>
            <person name="Crous P."/>
            <person name="Grigoriev I."/>
        </authorList>
    </citation>
    <scope>NUCLEOTIDE SEQUENCE</scope>
    <source>
        <strain evidence="1">CBS 123094</strain>
    </source>
</reference>
<gene>
    <name evidence="1" type="ORF">P154DRAFT_522193</name>
</gene>
<dbReference type="SUPFAM" id="SSF52317">
    <property type="entry name" value="Class I glutamine amidotransferase-like"/>
    <property type="match status" value="1"/>
</dbReference>
<dbReference type="PANTHER" id="PTHR42695">
    <property type="entry name" value="GLUTAMINE AMIDOTRANSFERASE YLR126C-RELATED"/>
    <property type="match status" value="1"/>
</dbReference>
<protein>
    <submittedName>
        <fullName evidence="1">Class I glutamine amidotransferase-like protein</fullName>
    </submittedName>
</protein>
<evidence type="ECO:0000313" key="2">
    <source>
        <dbReference type="Proteomes" id="UP000799779"/>
    </source>
</evidence>
<dbReference type="AlphaFoldDB" id="A0A6A5WIT6"/>
<dbReference type="EMBL" id="ML977586">
    <property type="protein sequence ID" value="KAF2000928.1"/>
    <property type="molecule type" value="Genomic_DNA"/>
</dbReference>
<organism evidence="1 2">
    <name type="scientific">Amniculicola lignicola CBS 123094</name>
    <dbReference type="NCBI Taxonomy" id="1392246"/>
    <lineage>
        <taxon>Eukaryota</taxon>
        <taxon>Fungi</taxon>
        <taxon>Dikarya</taxon>
        <taxon>Ascomycota</taxon>
        <taxon>Pezizomycotina</taxon>
        <taxon>Dothideomycetes</taxon>
        <taxon>Pleosporomycetidae</taxon>
        <taxon>Pleosporales</taxon>
        <taxon>Amniculicolaceae</taxon>
        <taxon>Amniculicola</taxon>
    </lineage>
</organism>
<name>A0A6A5WIT6_9PLEO</name>
<dbReference type="GO" id="GO:0016740">
    <property type="term" value="F:transferase activity"/>
    <property type="evidence" value="ECO:0007669"/>
    <property type="project" value="UniProtKB-KW"/>
</dbReference>
<dbReference type="Proteomes" id="UP000799779">
    <property type="component" value="Unassembled WGS sequence"/>
</dbReference>
<dbReference type="InterPro" id="IPR044992">
    <property type="entry name" value="ChyE-like"/>
</dbReference>
<keyword evidence="1" id="KW-0808">Transferase</keyword>
<dbReference type="GO" id="GO:0005634">
    <property type="term" value="C:nucleus"/>
    <property type="evidence" value="ECO:0007669"/>
    <property type="project" value="TreeGrafter"/>
</dbReference>
<feature type="non-terminal residue" evidence="1">
    <location>
        <position position="265"/>
    </location>
</feature>
<dbReference type="CDD" id="cd01741">
    <property type="entry name" value="GATase1_1"/>
    <property type="match status" value="1"/>
</dbReference>
<proteinExistence type="predicted"/>
<evidence type="ECO:0000313" key="1">
    <source>
        <dbReference type="EMBL" id="KAF2000928.1"/>
    </source>
</evidence>
<dbReference type="Gene3D" id="3.40.50.880">
    <property type="match status" value="1"/>
</dbReference>
<accession>A0A6A5WIT6</accession>